<evidence type="ECO:0000256" key="1">
    <source>
        <dbReference type="SAM" id="MobiDB-lite"/>
    </source>
</evidence>
<feature type="region of interest" description="Disordered" evidence="1">
    <location>
        <begin position="1"/>
        <end position="50"/>
    </location>
</feature>
<feature type="compositionally biased region" description="Gly residues" evidence="1">
    <location>
        <begin position="30"/>
        <end position="47"/>
    </location>
</feature>
<accession>A0A0C2A1B7</accession>
<feature type="compositionally biased region" description="Basic and acidic residues" evidence="1">
    <location>
        <begin position="1"/>
        <end position="11"/>
    </location>
</feature>
<proteinExistence type="predicted"/>
<organism evidence="3 4">
    <name type="scientific">Enhygromyxa salina</name>
    <dbReference type="NCBI Taxonomy" id="215803"/>
    <lineage>
        <taxon>Bacteria</taxon>
        <taxon>Pseudomonadati</taxon>
        <taxon>Myxococcota</taxon>
        <taxon>Polyangia</taxon>
        <taxon>Nannocystales</taxon>
        <taxon>Nannocystaceae</taxon>
        <taxon>Enhygromyxa</taxon>
    </lineage>
</organism>
<evidence type="ECO:0000313" key="4">
    <source>
        <dbReference type="Proteomes" id="UP000031599"/>
    </source>
</evidence>
<name>A0A0C2A1B7_9BACT</name>
<evidence type="ECO:0000313" key="3">
    <source>
        <dbReference type="EMBL" id="KIG17183.1"/>
    </source>
</evidence>
<dbReference type="RefSeq" id="WP_052548749.1">
    <property type="nucleotide sequence ID" value="NZ_JMCC02000029.1"/>
</dbReference>
<dbReference type="EMBL" id="JMCC02000029">
    <property type="protein sequence ID" value="KIG17183.1"/>
    <property type="molecule type" value="Genomic_DNA"/>
</dbReference>
<comment type="caution">
    <text evidence="3">The sequence shown here is derived from an EMBL/GenBank/DDBJ whole genome shotgun (WGS) entry which is preliminary data.</text>
</comment>
<reference evidence="3 4" key="1">
    <citation type="submission" date="2014-12" db="EMBL/GenBank/DDBJ databases">
        <title>Genome assembly of Enhygromyxa salina DSM 15201.</title>
        <authorList>
            <person name="Sharma G."/>
            <person name="Subramanian S."/>
        </authorList>
    </citation>
    <scope>NUCLEOTIDE SEQUENCE [LARGE SCALE GENOMIC DNA]</scope>
    <source>
        <strain evidence="3 4">DSM 15201</strain>
    </source>
</reference>
<gene>
    <name evidence="3" type="ORF">DB30_03780</name>
</gene>
<keyword evidence="2" id="KW-0812">Transmembrane</keyword>
<protein>
    <submittedName>
        <fullName evidence="3">Uncharacterized protein</fullName>
    </submittedName>
</protein>
<sequence>MTESAAERIEADVGPLPNGPSEPLKPDPHGGLGRGGGSVDGGGGSGGCARCATAEDDYEMAGGLAATTTFAMFGVFGLRRRRRDRY</sequence>
<evidence type="ECO:0000256" key="2">
    <source>
        <dbReference type="SAM" id="Phobius"/>
    </source>
</evidence>
<dbReference type="Proteomes" id="UP000031599">
    <property type="component" value="Unassembled WGS sequence"/>
</dbReference>
<feature type="transmembrane region" description="Helical" evidence="2">
    <location>
        <begin position="60"/>
        <end position="78"/>
    </location>
</feature>
<keyword evidence="2" id="KW-1133">Transmembrane helix</keyword>
<keyword evidence="2" id="KW-0472">Membrane</keyword>
<dbReference type="AlphaFoldDB" id="A0A0C2A1B7"/>